<dbReference type="InterPro" id="IPR005162">
    <property type="entry name" value="Retrotrans_gag_dom"/>
</dbReference>
<evidence type="ECO:0000313" key="4">
    <source>
        <dbReference type="Proteomes" id="UP000195402"/>
    </source>
</evidence>
<comment type="caution">
    <text evidence="3">The sequence shown here is derived from an EMBL/GenBank/DDBJ whole genome shotgun (WGS) entry which is preliminary data.</text>
</comment>
<keyword evidence="4" id="KW-1185">Reference proteome</keyword>
<dbReference type="EMBL" id="MVGT01001674">
    <property type="protein sequence ID" value="OVA11533.1"/>
    <property type="molecule type" value="Genomic_DNA"/>
</dbReference>
<accession>A0A200QM22</accession>
<reference evidence="3 4" key="1">
    <citation type="journal article" date="2017" name="Mol. Plant">
        <title>The Genome of Medicinal Plant Macleaya cordata Provides New Insights into Benzylisoquinoline Alkaloids Metabolism.</title>
        <authorList>
            <person name="Liu X."/>
            <person name="Liu Y."/>
            <person name="Huang P."/>
            <person name="Ma Y."/>
            <person name="Qing Z."/>
            <person name="Tang Q."/>
            <person name="Cao H."/>
            <person name="Cheng P."/>
            <person name="Zheng Y."/>
            <person name="Yuan Z."/>
            <person name="Zhou Y."/>
            <person name="Liu J."/>
            <person name="Tang Z."/>
            <person name="Zhuo Y."/>
            <person name="Zhang Y."/>
            <person name="Yu L."/>
            <person name="Huang J."/>
            <person name="Yang P."/>
            <person name="Peng Q."/>
            <person name="Zhang J."/>
            <person name="Jiang W."/>
            <person name="Zhang Z."/>
            <person name="Lin K."/>
            <person name="Ro D.K."/>
            <person name="Chen X."/>
            <person name="Xiong X."/>
            <person name="Shang Y."/>
            <person name="Huang S."/>
            <person name="Zeng J."/>
        </authorList>
    </citation>
    <scope>NUCLEOTIDE SEQUENCE [LARGE SCALE GENOMIC DNA]</scope>
    <source>
        <strain evidence="4">cv. BLH2017</strain>
        <tissue evidence="3">Root</tissue>
    </source>
</reference>
<name>A0A200QM22_MACCD</name>
<feature type="compositionally biased region" description="Polar residues" evidence="1">
    <location>
        <begin position="385"/>
        <end position="394"/>
    </location>
</feature>
<dbReference type="PANTHER" id="PTHR33223">
    <property type="entry name" value="CCHC-TYPE DOMAIN-CONTAINING PROTEIN"/>
    <property type="match status" value="1"/>
</dbReference>
<sequence length="825" mass="92574">MDPSRREGNQSIQEPQERVAPDMPSINLNNTPAVSTQSTTAPGNFLAEMSKTQSELLTFMKLLTDRLVPPILPSGQDAPEPRGTATFIPPLEARGASTSSDVDRPLSPAINLQPTQPAPNALEYGHSKPTGEYVTVAELQRLLNSRGKESTSDFLFDHRPPYPTELQRRPFPKGYSSPTFILYDGKGNAREHVSRFLEALGEHEGDLDLRLREFSKSLTGKAYTWYNNLAPDSINTWNEMVTVFYKKFFFVSEQLTLSDLGRLSQGKSEHLNEFVRRFRNQAMDCHEHVTETHLVELCINGMSPMYRALLENLRLQTFSELHEAAKRTATSVPAFFDRPKAFKQDEKSLGDRRFGPHQNNIGEKRQGPHQAAAANQSGNKRRNQGVRQPNQPSKRPTKEPGQEPPDFPCSFEDVLGLLDAWIQDAVIRLPPIRRDPTQQEMNDPKYCRFHRTVGHPTKECRALKWVFSEKIQTGELDIGEAPQGAVNNNPLPDHRHHVRTLTHVTDSIEEETFQFSGKEKDIMVIEGGSLVTEGQSQEAIKMLFEHFFDKLGFNVNQRFDAVLAITAISMGQLPQYREICVADVDPNPDKVHRDITFTDDDMTASKDHLRPLYIPGRINGVEFKRAFVDTGASLNVITLRILDVAGVPRQKITRLPTKVHDFGGNCQETYGYIYLDLQGKQITIPASQYPFEPEEKHMVDATFFDEVCAPGEGTPRKIYSTPLPVWEDTFAPQSATTSTNVGSTPPCNSNHQGEEGGLPPPQVHEVSSEQEPPKSPDKISDAPGHMQEGASKGLDVIGPIWLFNLKLFRIPALLVKPRLIMLKPL</sequence>
<dbReference type="PANTHER" id="PTHR33223:SF11">
    <property type="entry name" value="ELEMENT PROTEIN, PUTATIVE-RELATED"/>
    <property type="match status" value="1"/>
</dbReference>
<dbReference type="CDD" id="cd00303">
    <property type="entry name" value="retropepsin_like"/>
    <property type="match status" value="1"/>
</dbReference>
<dbReference type="OrthoDB" id="1729438at2759"/>
<dbReference type="SUPFAM" id="SSF50630">
    <property type="entry name" value="Acid proteases"/>
    <property type="match status" value="1"/>
</dbReference>
<gene>
    <name evidence="3" type="ORF">BVC80_1013g2</name>
</gene>
<feature type="region of interest" description="Disordered" evidence="1">
    <location>
        <begin position="94"/>
        <end position="127"/>
    </location>
</feature>
<proteinExistence type="predicted"/>
<protein>
    <recommendedName>
        <fullName evidence="2">Retrotransposon gag domain-containing protein</fullName>
    </recommendedName>
</protein>
<feature type="compositionally biased region" description="Basic and acidic residues" evidence="1">
    <location>
        <begin position="771"/>
        <end position="780"/>
    </location>
</feature>
<evidence type="ECO:0000259" key="2">
    <source>
        <dbReference type="Pfam" id="PF03732"/>
    </source>
</evidence>
<dbReference type="Proteomes" id="UP000195402">
    <property type="component" value="Unassembled WGS sequence"/>
</dbReference>
<feature type="domain" description="Retrotransposon gag" evidence="2">
    <location>
        <begin position="214"/>
        <end position="303"/>
    </location>
</feature>
<organism evidence="3 4">
    <name type="scientific">Macleaya cordata</name>
    <name type="common">Five-seeded plume-poppy</name>
    <name type="synonym">Bocconia cordata</name>
    <dbReference type="NCBI Taxonomy" id="56857"/>
    <lineage>
        <taxon>Eukaryota</taxon>
        <taxon>Viridiplantae</taxon>
        <taxon>Streptophyta</taxon>
        <taxon>Embryophyta</taxon>
        <taxon>Tracheophyta</taxon>
        <taxon>Spermatophyta</taxon>
        <taxon>Magnoliopsida</taxon>
        <taxon>Ranunculales</taxon>
        <taxon>Papaveraceae</taxon>
        <taxon>Papaveroideae</taxon>
        <taxon>Macleaya</taxon>
    </lineage>
</organism>
<feature type="region of interest" description="Disordered" evidence="1">
    <location>
        <begin position="734"/>
        <end position="787"/>
    </location>
</feature>
<dbReference type="InParanoid" id="A0A200QM22"/>
<dbReference type="Gene3D" id="2.40.70.10">
    <property type="entry name" value="Acid Proteases"/>
    <property type="match status" value="1"/>
</dbReference>
<evidence type="ECO:0000256" key="1">
    <source>
        <dbReference type="SAM" id="MobiDB-lite"/>
    </source>
</evidence>
<dbReference type="Pfam" id="PF03732">
    <property type="entry name" value="Retrotrans_gag"/>
    <property type="match status" value="1"/>
</dbReference>
<dbReference type="AlphaFoldDB" id="A0A200QM22"/>
<feature type="region of interest" description="Disordered" evidence="1">
    <location>
        <begin position="346"/>
        <end position="409"/>
    </location>
</feature>
<evidence type="ECO:0000313" key="3">
    <source>
        <dbReference type="EMBL" id="OVA11533.1"/>
    </source>
</evidence>
<dbReference type="InterPro" id="IPR021109">
    <property type="entry name" value="Peptidase_aspartic_dom_sf"/>
</dbReference>
<feature type="region of interest" description="Disordered" evidence="1">
    <location>
        <begin position="1"/>
        <end position="40"/>
    </location>
</feature>
<feature type="compositionally biased region" description="Polar residues" evidence="1">
    <location>
        <begin position="734"/>
        <end position="751"/>
    </location>
</feature>
<feature type="compositionally biased region" description="Polar residues" evidence="1">
    <location>
        <begin position="26"/>
        <end position="40"/>
    </location>
</feature>